<reference evidence="2 3" key="1">
    <citation type="submission" date="2018-06" db="EMBL/GenBank/DDBJ databases">
        <title>Comparative genomics reveals the genomic features of Rhizophagus irregularis, R. cerebriforme, R. diaphanum and Gigaspora rosea, and their symbiotic lifestyle signature.</title>
        <authorList>
            <person name="Morin E."/>
            <person name="San Clemente H."/>
            <person name="Chen E.C.H."/>
            <person name="De La Providencia I."/>
            <person name="Hainaut M."/>
            <person name="Kuo A."/>
            <person name="Kohler A."/>
            <person name="Murat C."/>
            <person name="Tang N."/>
            <person name="Roy S."/>
            <person name="Loubradou J."/>
            <person name="Henrissat B."/>
            <person name="Grigoriev I.V."/>
            <person name="Corradi N."/>
            <person name="Roux C."/>
            <person name="Martin F.M."/>
        </authorList>
    </citation>
    <scope>NUCLEOTIDE SEQUENCE [LARGE SCALE GENOMIC DNA]</scope>
    <source>
        <strain evidence="2 3">DAOM 194757</strain>
    </source>
</reference>
<comment type="caution">
    <text evidence="2">The sequence shown here is derived from an EMBL/GenBank/DDBJ whole genome shotgun (WGS) entry which is preliminary data.</text>
</comment>
<feature type="transmembrane region" description="Helical" evidence="1">
    <location>
        <begin position="44"/>
        <end position="64"/>
    </location>
</feature>
<accession>A0A397TYV0</accession>
<gene>
    <name evidence="2" type="ORF">C2G38_2123754</name>
</gene>
<organism evidence="2 3">
    <name type="scientific">Gigaspora rosea</name>
    <dbReference type="NCBI Taxonomy" id="44941"/>
    <lineage>
        <taxon>Eukaryota</taxon>
        <taxon>Fungi</taxon>
        <taxon>Fungi incertae sedis</taxon>
        <taxon>Mucoromycota</taxon>
        <taxon>Glomeromycotina</taxon>
        <taxon>Glomeromycetes</taxon>
        <taxon>Diversisporales</taxon>
        <taxon>Gigasporaceae</taxon>
        <taxon>Gigaspora</taxon>
    </lineage>
</organism>
<evidence type="ECO:0000313" key="3">
    <source>
        <dbReference type="Proteomes" id="UP000266673"/>
    </source>
</evidence>
<proteinExistence type="predicted"/>
<feature type="transmembrane region" description="Helical" evidence="1">
    <location>
        <begin position="6"/>
        <end position="23"/>
    </location>
</feature>
<sequence>SSQLLFFIIMIHVIFIHLYSYNLKESNLHKWHYCMRLHQVRQMGHFYFIGICGFISRIVLNHYISNAGGSVKAL</sequence>
<evidence type="ECO:0000313" key="2">
    <source>
        <dbReference type="EMBL" id="RIB03124.1"/>
    </source>
</evidence>
<feature type="non-terminal residue" evidence="2">
    <location>
        <position position="1"/>
    </location>
</feature>
<evidence type="ECO:0000256" key="1">
    <source>
        <dbReference type="SAM" id="Phobius"/>
    </source>
</evidence>
<keyword evidence="1" id="KW-0812">Transmembrane</keyword>
<dbReference type="Proteomes" id="UP000266673">
    <property type="component" value="Unassembled WGS sequence"/>
</dbReference>
<protein>
    <submittedName>
        <fullName evidence="2">Uncharacterized protein</fullName>
    </submittedName>
</protein>
<keyword evidence="1" id="KW-0472">Membrane</keyword>
<dbReference type="AlphaFoldDB" id="A0A397TYV0"/>
<dbReference type="EMBL" id="QKWP01002496">
    <property type="protein sequence ID" value="RIB03124.1"/>
    <property type="molecule type" value="Genomic_DNA"/>
</dbReference>
<name>A0A397TYV0_9GLOM</name>
<keyword evidence="1" id="KW-1133">Transmembrane helix</keyword>
<keyword evidence="3" id="KW-1185">Reference proteome</keyword>